<gene>
    <name evidence="2" type="ORF">B0J13DRAFT_608851</name>
</gene>
<comment type="caution">
    <text evidence="2">The sequence shown here is derived from an EMBL/GenBank/DDBJ whole genome shotgun (WGS) entry which is preliminary data.</text>
</comment>
<organism evidence="2 3">
    <name type="scientific">Dactylonectria estremocensis</name>
    <dbReference type="NCBI Taxonomy" id="1079267"/>
    <lineage>
        <taxon>Eukaryota</taxon>
        <taxon>Fungi</taxon>
        <taxon>Dikarya</taxon>
        <taxon>Ascomycota</taxon>
        <taxon>Pezizomycotina</taxon>
        <taxon>Sordariomycetes</taxon>
        <taxon>Hypocreomycetidae</taxon>
        <taxon>Hypocreales</taxon>
        <taxon>Nectriaceae</taxon>
        <taxon>Dactylonectria</taxon>
    </lineage>
</organism>
<dbReference type="Proteomes" id="UP000717696">
    <property type="component" value="Unassembled WGS sequence"/>
</dbReference>
<feature type="region of interest" description="Disordered" evidence="1">
    <location>
        <begin position="31"/>
        <end position="81"/>
    </location>
</feature>
<dbReference type="AlphaFoldDB" id="A0A9P9J095"/>
<feature type="region of interest" description="Disordered" evidence="1">
    <location>
        <begin position="141"/>
        <end position="178"/>
    </location>
</feature>
<keyword evidence="3" id="KW-1185">Reference proteome</keyword>
<dbReference type="EMBL" id="JAGMUU010000013">
    <property type="protein sequence ID" value="KAH7140522.1"/>
    <property type="molecule type" value="Genomic_DNA"/>
</dbReference>
<evidence type="ECO:0000313" key="2">
    <source>
        <dbReference type="EMBL" id="KAH7140522.1"/>
    </source>
</evidence>
<evidence type="ECO:0000256" key="1">
    <source>
        <dbReference type="SAM" id="MobiDB-lite"/>
    </source>
</evidence>
<feature type="compositionally biased region" description="Low complexity" evidence="1">
    <location>
        <begin position="65"/>
        <end position="80"/>
    </location>
</feature>
<sequence>MTRRNRAMGVKILRLPWKKTKKRMSVRYLRRLNGPSPGSRFRPIPDRQIDPDDLACSMPAATQYNGPANASSPSMSSGEEPGIHTEALLVLNQPTPAAAEIQSHSQQEEPSDSAEHEHALQADQCQDVAEPIPAGTKRAGQIEESNGYDNQQGHRADRHWTKRLRPSIPTDPASSPRRLVRSDVGVAALDSSSPCVTSRGSLHHDSARKSSAMEGFAHSGIIYQPCPDRLGGREWG</sequence>
<feature type="region of interest" description="Disordered" evidence="1">
    <location>
        <begin position="98"/>
        <end position="122"/>
    </location>
</feature>
<evidence type="ECO:0000313" key="3">
    <source>
        <dbReference type="Proteomes" id="UP000717696"/>
    </source>
</evidence>
<proteinExistence type="predicted"/>
<reference evidence="2" key="1">
    <citation type="journal article" date="2021" name="Nat. Commun.">
        <title>Genetic determinants of endophytism in the Arabidopsis root mycobiome.</title>
        <authorList>
            <person name="Mesny F."/>
            <person name="Miyauchi S."/>
            <person name="Thiergart T."/>
            <person name="Pickel B."/>
            <person name="Atanasova L."/>
            <person name="Karlsson M."/>
            <person name="Huettel B."/>
            <person name="Barry K.W."/>
            <person name="Haridas S."/>
            <person name="Chen C."/>
            <person name="Bauer D."/>
            <person name="Andreopoulos W."/>
            <person name="Pangilinan J."/>
            <person name="LaButti K."/>
            <person name="Riley R."/>
            <person name="Lipzen A."/>
            <person name="Clum A."/>
            <person name="Drula E."/>
            <person name="Henrissat B."/>
            <person name="Kohler A."/>
            <person name="Grigoriev I.V."/>
            <person name="Martin F.M."/>
            <person name="Hacquard S."/>
        </authorList>
    </citation>
    <scope>NUCLEOTIDE SEQUENCE</scope>
    <source>
        <strain evidence="2">MPI-CAGE-AT-0021</strain>
    </source>
</reference>
<name>A0A9P9J095_9HYPO</name>
<accession>A0A9P9J095</accession>
<protein>
    <submittedName>
        <fullName evidence="2">Uncharacterized protein</fullName>
    </submittedName>
</protein>